<sequence length="66" mass="7766">MQQLNQNGLEMFIENLNDLYIELLIEDALREHQKKEYAQLIEDALLKHDKTAFMQYTAALKKLTAI</sequence>
<gene>
    <name evidence="2" type="ORF">ERX37_00395</name>
</gene>
<evidence type="ECO:0000313" key="3">
    <source>
        <dbReference type="Proteomes" id="UP000295328"/>
    </source>
</evidence>
<dbReference type="EMBL" id="SCWE01000001">
    <property type="protein sequence ID" value="TDM02590.1"/>
    <property type="molecule type" value="Genomic_DNA"/>
</dbReference>
<dbReference type="Pfam" id="PF08858">
    <property type="entry name" value="IDEAL"/>
    <property type="match status" value="1"/>
</dbReference>
<feature type="domain" description="IDEAL" evidence="1">
    <location>
        <begin position="24"/>
        <end position="60"/>
    </location>
</feature>
<dbReference type="OrthoDB" id="2418442at2"/>
<reference evidence="2 3" key="1">
    <citation type="submission" date="2019-01" db="EMBL/GenBank/DDBJ databases">
        <title>Draft genome sequences of the type strains of six Macrococcus species.</title>
        <authorList>
            <person name="Mazhar S."/>
            <person name="Altermann E."/>
            <person name="Hill C."/>
            <person name="Mcauliffe O."/>
        </authorList>
    </citation>
    <scope>NUCLEOTIDE SEQUENCE [LARGE SCALE GENOMIC DNA]</scope>
    <source>
        <strain evidence="2 3">CCM4809</strain>
    </source>
</reference>
<dbReference type="AlphaFoldDB" id="A0A4R6BLC8"/>
<comment type="caution">
    <text evidence="2">The sequence shown here is derived from an EMBL/GenBank/DDBJ whole genome shotgun (WGS) entry which is preliminary data.</text>
</comment>
<evidence type="ECO:0000313" key="2">
    <source>
        <dbReference type="EMBL" id="TDM02590.1"/>
    </source>
</evidence>
<evidence type="ECO:0000259" key="1">
    <source>
        <dbReference type="SMART" id="SM00914"/>
    </source>
</evidence>
<name>A0A4R6BLC8_9STAP</name>
<organism evidence="2 3">
    <name type="scientific">Macrococcus hajekii</name>
    <dbReference type="NCBI Taxonomy" id="198482"/>
    <lineage>
        <taxon>Bacteria</taxon>
        <taxon>Bacillati</taxon>
        <taxon>Bacillota</taxon>
        <taxon>Bacilli</taxon>
        <taxon>Bacillales</taxon>
        <taxon>Staphylococcaceae</taxon>
        <taxon>Macrococcus</taxon>
    </lineage>
</organism>
<dbReference type="RefSeq" id="WP_133428679.1">
    <property type="nucleotide sequence ID" value="NZ_BMCC01000002.1"/>
</dbReference>
<dbReference type="Gene3D" id="4.10.810.10">
    <property type="entry name" value="Virus Scaffolding Protein, Chain A"/>
    <property type="match status" value="1"/>
</dbReference>
<dbReference type="Proteomes" id="UP000295328">
    <property type="component" value="Unassembled WGS sequence"/>
</dbReference>
<dbReference type="InterPro" id="IPR014957">
    <property type="entry name" value="IDEAL_dom"/>
</dbReference>
<protein>
    <submittedName>
        <fullName evidence="2">IDEAL domain-containing protein</fullName>
    </submittedName>
</protein>
<accession>A0A4R6BLC8</accession>
<dbReference type="InterPro" id="IPR027393">
    <property type="entry name" value="Virus_scaffolding_prot_C"/>
</dbReference>
<keyword evidence="3" id="KW-1185">Reference proteome</keyword>
<dbReference type="SMART" id="SM00914">
    <property type="entry name" value="IDEAL"/>
    <property type="match status" value="1"/>
</dbReference>
<proteinExistence type="predicted"/>